<accession>A0A6B2LKQ3</accession>
<evidence type="ECO:0000256" key="12">
    <source>
        <dbReference type="ARBA" id="ARBA00045555"/>
    </source>
</evidence>
<dbReference type="PANTHER" id="PTHR11043">
    <property type="entry name" value="ZETA-COAT PROTEIN"/>
    <property type="match status" value="1"/>
</dbReference>
<keyword evidence="9" id="KW-0333">Golgi apparatus</keyword>
<dbReference type="GO" id="GO:0030126">
    <property type="term" value="C:COPI vesicle coat"/>
    <property type="evidence" value="ECO:0007669"/>
    <property type="project" value="InterPro"/>
</dbReference>
<evidence type="ECO:0000256" key="8">
    <source>
        <dbReference type="ARBA" id="ARBA00022927"/>
    </source>
</evidence>
<comment type="similarity">
    <text evidence="3">Belongs to the adaptor complexes small subunit family.</text>
</comment>
<dbReference type="PANTHER" id="PTHR11043:SF0">
    <property type="entry name" value="COATOMER SUBUNIT ZETA"/>
    <property type="match status" value="1"/>
</dbReference>
<comment type="function">
    <text evidence="12">The coatomer is a cytosolic protein complex that binds to dilysine motifs and reversibly associates with Golgi non-clathrin-coated vesicles, which further mediate biosynthetic protein transport from the ER, via the Golgi up to the trans Golgi network. Coatomer complex is required for budding from Golgi membranes, and is essential for the retrograde Golgi-to-ER transport of dilysine-tagged proteins. The zeta subunit may be involved in regulating the coat assembly and, hence, the rate of biosynthetic protein transport due to its association-dissociation properties with the coatomer complex.</text>
</comment>
<protein>
    <recommendedName>
        <fullName evidence="13">Zeta-coat protein</fullName>
    </recommendedName>
</protein>
<evidence type="ECO:0000256" key="13">
    <source>
        <dbReference type="ARBA" id="ARBA00075766"/>
    </source>
</evidence>
<evidence type="ECO:0000256" key="6">
    <source>
        <dbReference type="ARBA" id="ARBA00022490"/>
    </source>
</evidence>
<keyword evidence="6" id="KW-0963">Cytoplasm</keyword>
<comment type="subunit">
    <text evidence="4">Oligomeric complex that consists of at least the alpha, beta, beta', gamma, delta, epsilon and zeta subunits.</text>
</comment>
<dbReference type="InterPro" id="IPR011012">
    <property type="entry name" value="Longin-like_dom_sf"/>
</dbReference>
<evidence type="ECO:0000256" key="4">
    <source>
        <dbReference type="ARBA" id="ARBA00011775"/>
    </source>
</evidence>
<dbReference type="Pfam" id="PF01217">
    <property type="entry name" value="Clat_adaptor_s"/>
    <property type="match status" value="1"/>
</dbReference>
<feature type="domain" description="AP complex mu/sigma subunit" evidence="14">
    <location>
        <begin position="12"/>
        <end position="151"/>
    </location>
</feature>
<evidence type="ECO:0000256" key="7">
    <source>
        <dbReference type="ARBA" id="ARBA00022892"/>
    </source>
</evidence>
<dbReference type="AlphaFoldDB" id="A0A6B2LKQ3"/>
<dbReference type="GO" id="GO:0006891">
    <property type="term" value="P:intra-Golgi vesicle-mediated transport"/>
    <property type="evidence" value="ECO:0007669"/>
    <property type="project" value="TreeGrafter"/>
</dbReference>
<proteinExistence type="inferred from homology"/>
<dbReference type="Gene3D" id="3.30.450.60">
    <property type="match status" value="1"/>
</dbReference>
<evidence type="ECO:0000259" key="14">
    <source>
        <dbReference type="Pfam" id="PF01217"/>
    </source>
</evidence>
<evidence type="ECO:0000256" key="1">
    <source>
        <dbReference type="ARBA" id="ARBA00004255"/>
    </source>
</evidence>
<evidence type="ECO:0000256" key="9">
    <source>
        <dbReference type="ARBA" id="ARBA00023034"/>
    </source>
</evidence>
<organism evidence="15">
    <name type="scientific">Arcella intermedia</name>
    <dbReference type="NCBI Taxonomy" id="1963864"/>
    <lineage>
        <taxon>Eukaryota</taxon>
        <taxon>Amoebozoa</taxon>
        <taxon>Tubulinea</taxon>
        <taxon>Elardia</taxon>
        <taxon>Arcellinida</taxon>
        <taxon>Sphaerothecina</taxon>
        <taxon>Arcellidae</taxon>
        <taxon>Arcella</taxon>
    </lineage>
</organism>
<keyword evidence="11" id="KW-0968">Cytoplasmic vesicle</keyword>
<evidence type="ECO:0000256" key="10">
    <source>
        <dbReference type="ARBA" id="ARBA00023136"/>
    </source>
</evidence>
<dbReference type="GO" id="GO:0006890">
    <property type="term" value="P:retrograde vesicle-mediated transport, Golgi to endoplasmic reticulum"/>
    <property type="evidence" value="ECO:0007669"/>
    <property type="project" value="InterPro"/>
</dbReference>
<dbReference type="SUPFAM" id="SSF64356">
    <property type="entry name" value="SNARE-like"/>
    <property type="match status" value="1"/>
</dbReference>
<evidence type="ECO:0000256" key="3">
    <source>
        <dbReference type="ARBA" id="ARBA00006972"/>
    </source>
</evidence>
<dbReference type="FunFam" id="3.30.450.60:FF:000013">
    <property type="entry name" value="Coatomer subunit zeta"/>
    <property type="match status" value="1"/>
</dbReference>
<keyword evidence="10" id="KW-0472">Membrane</keyword>
<name>A0A6B2LKQ3_9EUKA</name>
<sequence>MPLQQNMSLYSIRAVMILDNVGNRFVAKYFPKSKDEFDSRKSQETFEKKLFDKTNRSAAEIVMFDGYLVVYQSCADVIFYVVGPQDENELILLSALNTFKDTIDSLLKGQVDKRSLLENLDYVLLTIDELVDGGILLETDSEVISSRVSLKGADGDIPLAEQTLTQAFQTAKDQFLQNLF</sequence>
<keyword evidence="8" id="KW-0653">Protein transport</keyword>
<evidence type="ECO:0000256" key="11">
    <source>
        <dbReference type="ARBA" id="ARBA00023329"/>
    </source>
</evidence>
<dbReference type="GO" id="GO:0006886">
    <property type="term" value="P:intracellular protein transport"/>
    <property type="evidence" value="ECO:0007669"/>
    <property type="project" value="TreeGrafter"/>
</dbReference>
<keyword evidence="5" id="KW-0813">Transport</keyword>
<evidence type="ECO:0000256" key="2">
    <source>
        <dbReference type="ARBA" id="ARBA00004347"/>
    </source>
</evidence>
<reference evidence="15" key="1">
    <citation type="journal article" date="2020" name="J. Eukaryot. Microbiol.">
        <title>De novo Sequencing, Assembly and Annotation of the Transcriptome for the Free-Living Testate Amoeba Arcella intermedia.</title>
        <authorList>
            <person name="Ribeiro G.M."/>
            <person name="Porfirio-Sousa A.L."/>
            <person name="Maurer-Alcala X.X."/>
            <person name="Katz L.A."/>
            <person name="Lahr D.J.G."/>
        </authorList>
    </citation>
    <scope>NUCLEOTIDE SEQUENCE</scope>
</reference>
<keyword evidence="7" id="KW-0931">ER-Golgi transport</keyword>
<evidence type="ECO:0000256" key="5">
    <source>
        <dbReference type="ARBA" id="ARBA00022448"/>
    </source>
</evidence>
<dbReference type="InterPro" id="IPR039652">
    <property type="entry name" value="Coatomer_zeta"/>
</dbReference>
<evidence type="ECO:0000313" key="15">
    <source>
        <dbReference type="EMBL" id="NDV37623.1"/>
    </source>
</evidence>
<dbReference type="EMBL" id="GIBP01008654">
    <property type="protein sequence ID" value="NDV37623.1"/>
    <property type="molecule type" value="Transcribed_RNA"/>
</dbReference>
<dbReference type="CDD" id="cd14829">
    <property type="entry name" value="Zeta-COP"/>
    <property type="match status" value="1"/>
</dbReference>
<dbReference type="GO" id="GO:0000139">
    <property type="term" value="C:Golgi membrane"/>
    <property type="evidence" value="ECO:0007669"/>
    <property type="project" value="UniProtKB-SubCell"/>
</dbReference>
<dbReference type="InterPro" id="IPR022775">
    <property type="entry name" value="AP_mu_sigma_su"/>
</dbReference>
<comment type="subcellular location">
    <subcellularLocation>
        <location evidence="2">Cytoplasmic vesicle</location>
        <location evidence="2">COPI-coated vesicle membrane</location>
        <topology evidence="2">Peripheral membrane protein</topology>
        <orientation evidence="2">Cytoplasmic side</orientation>
    </subcellularLocation>
    <subcellularLocation>
        <location evidence="1">Golgi apparatus membrane</location>
        <topology evidence="1">Peripheral membrane protein</topology>
        <orientation evidence="1">Cytoplasmic side</orientation>
    </subcellularLocation>
</comment>